<feature type="transmembrane region" description="Helical" evidence="1">
    <location>
        <begin position="54"/>
        <end position="79"/>
    </location>
</feature>
<protein>
    <submittedName>
        <fullName evidence="2">VirB6/TrbL-like conjugal transfer protein, CD1112 family</fullName>
    </submittedName>
</protein>
<keyword evidence="1" id="KW-0472">Membrane</keyword>
<dbReference type="RefSeq" id="WP_408126522.1">
    <property type="nucleotide sequence ID" value="NZ_JBFNFH010000007.1"/>
</dbReference>
<keyword evidence="1" id="KW-1133">Transmembrane helix</keyword>
<dbReference type="EMBL" id="JBFNFH010000007">
    <property type="protein sequence ID" value="MFM1524827.1"/>
    <property type="molecule type" value="Genomic_DNA"/>
</dbReference>
<feature type="transmembrane region" description="Helical" evidence="1">
    <location>
        <begin position="173"/>
        <end position="194"/>
    </location>
</feature>
<organism evidence="2 3">
    <name type="scientific">Helcococcus bovis</name>
    <dbReference type="NCBI Taxonomy" id="3153252"/>
    <lineage>
        <taxon>Bacteria</taxon>
        <taxon>Bacillati</taxon>
        <taxon>Bacillota</taxon>
        <taxon>Tissierellia</taxon>
        <taxon>Tissierellales</taxon>
        <taxon>Peptoniphilaceae</taxon>
        <taxon>Helcococcus</taxon>
    </lineage>
</organism>
<evidence type="ECO:0000313" key="2">
    <source>
        <dbReference type="EMBL" id="MFM1524827.1"/>
    </source>
</evidence>
<feature type="transmembrane region" description="Helical" evidence="1">
    <location>
        <begin position="263"/>
        <end position="284"/>
    </location>
</feature>
<keyword evidence="3" id="KW-1185">Reference proteome</keyword>
<reference evidence="2 3" key="1">
    <citation type="journal article" date="2024" name="Front. Microbiol.">
        <title>Pangenomic and biochemical analyses of Helcococcus ovis reveal widespread tetracycline resistance and a novel bacterial species, Helcococcus bovis.</title>
        <authorList>
            <person name="Cunha F."/>
            <person name="Zhai Y."/>
            <person name="Casaro S."/>
            <person name="Jones K.L."/>
            <person name="Hernandez M."/>
            <person name="Bisinotto R.S."/>
            <person name="Kariyawasam S."/>
            <person name="Brown M.B."/>
            <person name="Phillips A."/>
            <person name="Jeong K.C."/>
            <person name="Galvao K.N."/>
        </authorList>
    </citation>
    <scope>NUCLEOTIDE SEQUENCE [LARGE SCALE GENOMIC DNA]</scope>
    <source>
        <strain evidence="2 3">KG197</strain>
    </source>
</reference>
<evidence type="ECO:0000313" key="3">
    <source>
        <dbReference type="Proteomes" id="UP001629536"/>
    </source>
</evidence>
<dbReference type="Pfam" id="PF19478">
    <property type="entry name" value="TrbL_2"/>
    <property type="match status" value="1"/>
</dbReference>
<keyword evidence="1" id="KW-0812">Transmembrane</keyword>
<dbReference type="InterPro" id="IPR045798">
    <property type="entry name" value="TrbL_Firmicutes"/>
</dbReference>
<dbReference type="Proteomes" id="UP001629536">
    <property type="component" value="Unassembled WGS sequence"/>
</dbReference>
<proteinExistence type="predicted"/>
<accession>A0ABW9F5U1</accession>
<feature type="transmembrane region" description="Helical" evidence="1">
    <location>
        <begin position="100"/>
        <end position="125"/>
    </location>
</feature>
<gene>
    <name evidence="2" type="ORF">ABGF40_04000</name>
</gene>
<name>A0ABW9F5U1_9FIRM</name>
<sequence>MMGIDLFNPFQGWTESLINSIIKGYENIQEDMINSINNISPLLEQSPLKYSPSAWNMVTTISTNVILVIAGLIFAYLLTIELIEMITQKNNYHEIESFQIFVWILKIAIGVMILKNYITIINAIFDVGGWALNKLTEMVNLTTKGASLTYDLGGKTVEQVAEELGIFAAGRDYFITMILSFIFKGIGILINVVVIGRFFEIYLYSIIGTIPLATLATKEYRSIGLNFIKNIFALSLQGLLIIACLAIYIALTQGQLQGEGINALKILAFGIVLVFTLFKTKSIAQSVLDAR</sequence>
<feature type="transmembrane region" description="Helical" evidence="1">
    <location>
        <begin position="230"/>
        <end position="251"/>
    </location>
</feature>
<evidence type="ECO:0000256" key="1">
    <source>
        <dbReference type="SAM" id="Phobius"/>
    </source>
</evidence>
<comment type="caution">
    <text evidence="2">The sequence shown here is derived from an EMBL/GenBank/DDBJ whole genome shotgun (WGS) entry which is preliminary data.</text>
</comment>